<evidence type="ECO:0000313" key="3">
    <source>
        <dbReference type="Proteomes" id="UP001595907"/>
    </source>
</evidence>
<feature type="signal peptide" evidence="1">
    <location>
        <begin position="1"/>
        <end position="23"/>
    </location>
</feature>
<name>A0ABV8QTL3_9BACT</name>
<dbReference type="RefSeq" id="WP_379710202.1">
    <property type="nucleotide sequence ID" value="NZ_JBHSCZ010000002.1"/>
</dbReference>
<comment type="caution">
    <text evidence="2">The sequence shown here is derived from an EMBL/GenBank/DDBJ whole genome shotgun (WGS) entry which is preliminary data.</text>
</comment>
<feature type="chain" id="PRO_5047264087" evidence="1">
    <location>
        <begin position="24"/>
        <end position="133"/>
    </location>
</feature>
<proteinExistence type="predicted"/>
<keyword evidence="3" id="KW-1185">Reference proteome</keyword>
<sequence>MKSLKVLATAVTAFFVLIGSVNAQNFKAVRFVDDKNFVVKYEGVEDNYLVFKVEFKAVSNNGLLRINDKSEGELYSQNWVSKAPYQIFKIEKKDGQQIVFNFSTGGKEYQKSFTANTKVVEDVTVKEDALVTL</sequence>
<gene>
    <name evidence="2" type="ORF">ACFOWM_11560</name>
</gene>
<reference evidence="3" key="1">
    <citation type="journal article" date="2019" name="Int. J. Syst. Evol. Microbiol.">
        <title>The Global Catalogue of Microorganisms (GCM) 10K type strain sequencing project: providing services to taxonomists for standard genome sequencing and annotation.</title>
        <authorList>
            <consortium name="The Broad Institute Genomics Platform"/>
            <consortium name="The Broad Institute Genome Sequencing Center for Infectious Disease"/>
            <person name="Wu L."/>
            <person name="Ma J."/>
        </authorList>
    </citation>
    <scope>NUCLEOTIDE SEQUENCE [LARGE SCALE GENOMIC DNA]</scope>
    <source>
        <strain evidence="3">CECT 8289</strain>
    </source>
</reference>
<accession>A0ABV8QTL3</accession>
<organism evidence="2 3">
    <name type="scientific">Ferruginibacter yonginensis</name>
    <dbReference type="NCBI Taxonomy" id="1310416"/>
    <lineage>
        <taxon>Bacteria</taxon>
        <taxon>Pseudomonadati</taxon>
        <taxon>Bacteroidota</taxon>
        <taxon>Chitinophagia</taxon>
        <taxon>Chitinophagales</taxon>
        <taxon>Chitinophagaceae</taxon>
        <taxon>Ferruginibacter</taxon>
    </lineage>
</organism>
<dbReference type="EMBL" id="JBHSCZ010000002">
    <property type="protein sequence ID" value="MFC4263521.1"/>
    <property type="molecule type" value="Genomic_DNA"/>
</dbReference>
<evidence type="ECO:0000313" key="2">
    <source>
        <dbReference type="EMBL" id="MFC4263521.1"/>
    </source>
</evidence>
<protein>
    <submittedName>
        <fullName evidence="2">Uncharacterized protein</fullName>
    </submittedName>
</protein>
<dbReference type="Proteomes" id="UP001595907">
    <property type="component" value="Unassembled WGS sequence"/>
</dbReference>
<keyword evidence="1" id="KW-0732">Signal</keyword>
<evidence type="ECO:0000256" key="1">
    <source>
        <dbReference type="SAM" id="SignalP"/>
    </source>
</evidence>